<evidence type="ECO:0000313" key="3">
    <source>
        <dbReference type="Proteomes" id="UP000177362"/>
    </source>
</evidence>
<dbReference type="Pfam" id="PF01402">
    <property type="entry name" value="RHH_1"/>
    <property type="match status" value="1"/>
</dbReference>
<dbReference type="GO" id="GO:0006355">
    <property type="term" value="P:regulation of DNA-templated transcription"/>
    <property type="evidence" value="ECO:0007669"/>
    <property type="project" value="InterPro"/>
</dbReference>
<dbReference type="STRING" id="1802271.A3C11_00480"/>
<dbReference type="Proteomes" id="UP000177362">
    <property type="component" value="Unassembled WGS sequence"/>
</dbReference>
<gene>
    <name evidence="2" type="ORF">A3C11_00480</name>
</gene>
<dbReference type="InterPro" id="IPR038296">
    <property type="entry name" value="ParD_sf"/>
</dbReference>
<dbReference type="SUPFAM" id="SSF47598">
    <property type="entry name" value="Ribbon-helix-helix"/>
    <property type="match status" value="1"/>
</dbReference>
<sequence length="71" mass="8421">MRNVVNISLPREMNAVVEKELRRGRFSTKSEFFRALLRLWFEGKLAEELEESRQELKSGKGKLLRSLKDLR</sequence>
<dbReference type="Gene3D" id="6.10.10.120">
    <property type="entry name" value="Antitoxin ParD1-like"/>
    <property type="match status" value="1"/>
</dbReference>
<protein>
    <recommendedName>
        <fullName evidence="1">Ribbon-helix-helix protein CopG domain-containing protein</fullName>
    </recommendedName>
</protein>
<organism evidence="2 3">
    <name type="scientific">Candidatus Sungbacteria bacterium RIFCSPHIGHO2_02_FULL_49_12</name>
    <dbReference type="NCBI Taxonomy" id="1802271"/>
    <lineage>
        <taxon>Bacteria</taxon>
        <taxon>Candidatus Sungiibacteriota</taxon>
    </lineage>
</organism>
<evidence type="ECO:0000313" key="2">
    <source>
        <dbReference type="EMBL" id="OHA00519.1"/>
    </source>
</evidence>
<feature type="domain" description="Ribbon-helix-helix protein CopG" evidence="1">
    <location>
        <begin position="4"/>
        <end position="40"/>
    </location>
</feature>
<proteinExistence type="predicted"/>
<evidence type="ECO:0000259" key="1">
    <source>
        <dbReference type="Pfam" id="PF01402"/>
    </source>
</evidence>
<reference evidence="2 3" key="1">
    <citation type="journal article" date="2016" name="Nat. Commun.">
        <title>Thousands of microbial genomes shed light on interconnected biogeochemical processes in an aquifer system.</title>
        <authorList>
            <person name="Anantharaman K."/>
            <person name="Brown C.T."/>
            <person name="Hug L.A."/>
            <person name="Sharon I."/>
            <person name="Castelle C.J."/>
            <person name="Probst A.J."/>
            <person name="Thomas B.C."/>
            <person name="Singh A."/>
            <person name="Wilkins M.J."/>
            <person name="Karaoz U."/>
            <person name="Brodie E.L."/>
            <person name="Williams K.H."/>
            <person name="Hubbard S.S."/>
            <person name="Banfield J.F."/>
        </authorList>
    </citation>
    <scope>NUCLEOTIDE SEQUENCE [LARGE SCALE GENOMIC DNA]</scope>
</reference>
<name>A0A1G2KPZ8_9BACT</name>
<accession>A0A1G2KPZ8</accession>
<dbReference type="EMBL" id="MHQJ01000043">
    <property type="protein sequence ID" value="OHA00519.1"/>
    <property type="molecule type" value="Genomic_DNA"/>
</dbReference>
<dbReference type="AlphaFoldDB" id="A0A1G2KPZ8"/>
<comment type="caution">
    <text evidence="2">The sequence shown here is derived from an EMBL/GenBank/DDBJ whole genome shotgun (WGS) entry which is preliminary data.</text>
</comment>
<dbReference type="InterPro" id="IPR002145">
    <property type="entry name" value="CopG"/>
</dbReference>
<dbReference type="InterPro" id="IPR010985">
    <property type="entry name" value="Ribbon_hlx_hlx"/>
</dbReference>